<feature type="compositionally biased region" description="Basic and acidic residues" evidence="1">
    <location>
        <begin position="23"/>
        <end position="47"/>
    </location>
</feature>
<feature type="region of interest" description="Disordered" evidence="1">
    <location>
        <begin position="548"/>
        <end position="567"/>
    </location>
</feature>
<dbReference type="GeneID" id="18924426"/>
<accession>F4S3M2</accession>
<dbReference type="Proteomes" id="UP000001072">
    <property type="component" value="Unassembled WGS sequence"/>
</dbReference>
<feature type="region of interest" description="Disordered" evidence="1">
    <location>
        <begin position="1"/>
        <end position="51"/>
    </location>
</feature>
<keyword evidence="3" id="KW-1185">Reference proteome</keyword>
<proteinExistence type="predicted"/>
<dbReference type="InParanoid" id="F4S3M2"/>
<name>F4S3M2_MELLP</name>
<dbReference type="AlphaFoldDB" id="F4S3M2"/>
<dbReference type="KEGG" id="mlr:MELLADRAFT_111570"/>
<feature type="region of interest" description="Disordered" evidence="1">
    <location>
        <begin position="68"/>
        <end position="92"/>
    </location>
</feature>
<feature type="compositionally biased region" description="Acidic residues" evidence="1">
    <location>
        <begin position="555"/>
        <end position="567"/>
    </location>
</feature>
<sequence>MDHEKKLDMLPFQQFKHNSNQNKKVEDHKHNSNQDKKVEDHKNENKPQSKYKNLNELTHLIKTNLNISNLTQKSNVRNKSSEQGTSKKTHHKTNWNDLPIELQLKILNFLNQSYQIVIVPKKSKGKDSKKTTVTYFSTRDTILPRSHLSRLLYVNRAFADLIRVFVWHSVNLTIASVPQLKKIEECILKSDQIAANIKAITFKWYQPQYNNIWENWFESPIYESNLKIFKSLKNLISLELILNEDAPYYSNLPISNQIKSIGNENLSDLLRFRLVTCWLVGLDDEELMTNLLKNSTGLKRFECHCGEEGIKTANLRVDELSENSSISLAGNNTNERFNGAYSSRFSIQAAPISSRTSVIKEKRNQLEIRLPKLLSSFLSLEYLAISTEACLDEDWIKTDWSKTRIQKLVLSDFKSESFNVSLSFMKCLSHTVKEIAIDKKYGHIRKIQNDSSSIPEIPLHLPKLKTLTIRLKLPQYLETFIEHEFDYISIFSHSSNQIEELNLIKECSMKIEEDIILLGLHQSLQRISGNWKSLKLIKFAVKCPKKYSESTDHEDNQDEDQDDDDNNFSDRFKNEIVNVLQNLKLRGIHFEFLF</sequence>
<gene>
    <name evidence="2" type="ORF">MELLADRAFT_111570</name>
</gene>
<dbReference type="HOGENOM" id="CLU_459321_0_0_1"/>
<dbReference type="EMBL" id="GL883144">
    <property type="protein sequence ID" value="EGG00697.1"/>
    <property type="molecule type" value="Genomic_DNA"/>
</dbReference>
<feature type="compositionally biased region" description="Polar residues" evidence="1">
    <location>
        <begin position="68"/>
        <end position="86"/>
    </location>
</feature>
<reference evidence="3" key="1">
    <citation type="journal article" date="2011" name="Proc. Natl. Acad. Sci. U.S.A.">
        <title>Obligate biotrophy features unraveled by the genomic analysis of rust fungi.</title>
        <authorList>
            <person name="Duplessis S."/>
            <person name="Cuomo C.A."/>
            <person name="Lin Y.-C."/>
            <person name="Aerts A."/>
            <person name="Tisserant E."/>
            <person name="Veneault-Fourrey C."/>
            <person name="Joly D.L."/>
            <person name="Hacquard S."/>
            <person name="Amselem J."/>
            <person name="Cantarel B.L."/>
            <person name="Chiu R."/>
            <person name="Coutinho P.M."/>
            <person name="Feau N."/>
            <person name="Field M."/>
            <person name="Frey P."/>
            <person name="Gelhaye E."/>
            <person name="Goldberg J."/>
            <person name="Grabherr M.G."/>
            <person name="Kodira C.D."/>
            <person name="Kohler A."/>
            <person name="Kuees U."/>
            <person name="Lindquist E.A."/>
            <person name="Lucas S.M."/>
            <person name="Mago R."/>
            <person name="Mauceli E."/>
            <person name="Morin E."/>
            <person name="Murat C."/>
            <person name="Pangilinan J.L."/>
            <person name="Park R."/>
            <person name="Pearson M."/>
            <person name="Quesneville H."/>
            <person name="Rouhier N."/>
            <person name="Sakthikumar S."/>
            <person name="Salamov A.A."/>
            <person name="Schmutz J."/>
            <person name="Selles B."/>
            <person name="Shapiro H."/>
            <person name="Tanguay P."/>
            <person name="Tuskan G.A."/>
            <person name="Henrissat B."/>
            <person name="Van de Peer Y."/>
            <person name="Rouze P."/>
            <person name="Ellis J.G."/>
            <person name="Dodds P.N."/>
            <person name="Schein J.E."/>
            <person name="Zhong S."/>
            <person name="Hamelin R.C."/>
            <person name="Grigoriev I.V."/>
            <person name="Szabo L.J."/>
            <person name="Martin F."/>
        </authorList>
    </citation>
    <scope>NUCLEOTIDE SEQUENCE [LARGE SCALE GENOMIC DNA]</scope>
    <source>
        <strain evidence="3">98AG31 / pathotype 3-4-7</strain>
    </source>
</reference>
<evidence type="ECO:0000313" key="2">
    <source>
        <dbReference type="EMBL" id="EGG00697.1"/>
    </source>
</evidence>
<evidence type="ECO:0000256" key="1">
    <source>
        <dbReference type="SAM" id="MobiDB-lite"/>
    </source>
</evidence>
<dbReference type="OrthoDB" id="10475351at2759"/>
<organism evidence="3">
    <name type="scientific">Melampsora larici-populina (strain 98AG31 / pathotype 3-4-7)</name>
    <name type="common">Poplar leaf rust fungus</name>
    <dbReference type="NCBI Taxonomy" id="747676"/>
    <lineage>
        <taxon>Eukaryota</taxon>
        <taxon>Fungi</taxon>
        <taxon>Dikarya</taxon>
        <taxon>Basidiomycota</taxon>
        <taxon>Pucciniomycotina</taxon>
        <taxon>Pucciniomycetes</taxon>
        <taxon>Pucciniales</taxon>
        <taxon>Melampsoraceae</taxon>
        <taxon>Melampsora</taxon>
    </lineage>
</organism>
<dbReference type="VEuPathDB" id="FungiDB:MELLADRAFT_111570"/>
<dbReference type="RefSeq" id="XP_007415968.1">
    <property type="nucleotide sequence ID" value="XM_007415906.1"/>
</dbReference>
<evidence type="ECO:0000313" key="3">
    <source>
        <dbReference type="Proteomes" id="UP000001072"/>
    </source>
</evidence>
<protein>
    <submittedName>
        <fullName evidence="2">Uncharacterized protein</fullName>
    </submittedName>
</protein>